<comment type="caution">
    <text evidence="1">The sequence shown here is derived from an EMBL/GenBank/DDBJ whole genome shotgun (WGS) entry which is preliminary data.</text>
</comment>
<dbReference type="EMBL" id="CAKLBC010001872">
    <property type="protein sequence ID" value="CAH0494040.1"/>
    <property type="molecule type" value="Genomic_DNA"/>
</dbReference>
<name>A0ABN8CJF5_9STRA</name>
<sequence length="258" mass="29438">MQIWVWRLMRKSSDDVFKLLKLEELVKLDTEGTKLFRDLRFMKWVLFVEARYSKDRKAGIDVILSTLKAHYREDAALADVLVAGLRNPNTYILADVLLTLHDNGEGLFESPQLVHWLEFVGSYYRVMDNEAYNEAYKSAMEVAKILSDAAAKKLDDAAAIKLTDKEAIKTKKAFESAANNAIKIKEKFELAAKEAEKAFKSADRVPAKAALSILRYHYNDETLTIILDKGSKVKDDRVKNIAVRLAKRLKKELTHEKS</sequence>
<keyword evidence="2" id="KW-1185">Reference proteome</keyword>
<organism evidence="1 2">
    <name type="scientific">Peronospora farinosa</name>
    <dbReference type="NCBI Taxonomy" id="134698"/>
    <lineage>
        <taxon>Eukaryota</taxon>
        <taxon>Sar</taxon>
        <taxon>Stramenopiles</taxon>
        <taxon>Oomycota</taxon>
        <taxon>Peronosporomycetes</taxon>
        <taxon>Peronosporales</taxon>
        <taxon>Peronosporaceae</taxon>
        <taxon>Peronospora</taxon>
    </lineage>
</organism>
<dbReference type="Proteomes" id="UP001157938">
    <property type="component" value="Unassembled WGS sequence"/>
</dbReference>
<reference evidence="1 2" key="1">
    <citation type="submission" date="2021-11" db="EMBL/GenBank/DDBJ databases">
        <authorList>
            <person name="Islam A."/>
            <person name="Islam S."/>
            <person name="Flora M.S."/>
            <person name="Rahman M."/>
            <person name="Ziaur R.M."/>
            <person name="Epstein J.H."/>
            <person name="Hassan M."/>
            <person name="Klassen M."/>
            <person name="Woodard K."/>
            <person name="Webb A."/>
            <person name="Webby R.J."/>
            <person name="El Zowalaty M.E."/>
        </authorList>
    </citation>
    <scope>NUCLEOTIDE SEQUENCE [LARGE SCALE GENOMIC DNA]</scope>
    <source>
        <strain evidence="1">Pf1</strain>
    </source>
</reference>
<proteinExistence type="predicted"/>
<evidence type="ECO:0000313" key="1">
    <source>
        <dbReference type="EMBL" id="CAH0494040.1"/>
    </source>
</evidence>
<evidence type="ECO:0000313" key="2">
    <source>
        <dbReference type="Proteomes" id="UP001157938"/>
    </source>
</evidence>
<gene>
    <name evidence="1" type="ORF">PFR001_LOCUS9121</name>
</gene>
<protein>
    <submittedName>
        <fullName evidence="1">Uncharacterized protein</fullName>
    </submittedName>
</protein>
<accession>A0ABN8CJF5</accession>